<dbReference type="SUPFAM" id="SSF55031">
    <property type="entry name" value="Bacterial exopeptidase dimerisation domain"/>
    <property type="match status" value="1"/>
</dbReference>
<dbReference type="InterPro" id="IPR011650">
    <property type="entry name" value="Peptidase_M20_dimer"/>
</dbReference>
<keyword evidence="10 15" id="KW-0220">Diaminopimelate biosynthesis</keyword>
<dbReference type="InterPro" id="IPR050072">
    <property type="entry name" value="Peptidase_M20A"/>
</dbReference>
<comment type="cofactor">
    <cofactor evidence="15">
        <name>Zn(2+)</name>
        <dbReference type="ChEBI" id="CHEBI:29105"/>
    </cofactor>
    <cofactor evidence="15">
        <name>Co(2+)</name>
        <dbReference type="ChEBI" id="CHEBI:48828"/>
    </cofactor>
    <text evidence="15">Binds 2 Zn(2+) or Co(2+) ions per subunit.</text>
</comment>
<feature type="binding site" evidence="15">
    <location>
        <position position="352"/>
    </location>
    <ligand>
        <name>Zn(2+)</name>
        <dbReference type="ChEBI" id="CHEBI:29105"/>
        <label>2</label>
    </ligand>
</feature>
<keyword evidence="6 15" id="KW-0028">Amino-acid biosynthesis</keyword>
<evidence type="ECO:0000313" key="17">
    <source>
        <dbReference type="EMBL" id="MCL1629123.1"/>
    </source>
</evidence>
<feature type="binding site" evidence="15">
    <location>
        <position position="68"/>
    </location>
    <ligand>
        <name>Zn(2+)</name>
        <dbReference type="ChEBI" id="CHEBI:29105"/>
        <label>1</label>
    </ligand>
</feature>
<evidence type="ECO:0000256" key="9">
    <source>
        <dbReference type="ARBA" id="ARBA00022833"/>
    </source>
</evidence>
<dbReference type="InterPro" id="IPR005941">
    <property type="entry name" value="DapE_proteobac"/>
</dbReference>
<evidence type="ECO:0000256" key="3">
    <source>
        <dbReference type="ARBA" id="ARBA00011738"/>
    </source>
</evidence>
<evidence type="ECO:0000313" key="18">
    <source>
        <dbReference type="Proteomes" id="UP001202550"/>
    </source>
</evidence>
<sequence length="381" mass="40219">MIDPVALTADLVRCPSVTPAEGGALVLLEKMLTKAGFACTRVDRNGTANLFARWGAKGHARSFGFNGHTDVVPIGVRSDWTRDPFGGELAEGRVWGRGACDMKSGVAAFVAAAVDFVQATPPEGAIILAITGDEEGPAQDGTVALLDWMATEGEAMSVCLVGEPTCPERMGEMMKIGRRGSMNATITARGRQGHAAYPHRAANPLPVLVGLLDRLARHELDQGTDHFDPSTLALTTVDVGNDATNVIPATARAGLNIRFNDLHSGQSLSDWLHALAAEESAGTGVALELAIRVSGEAFLTPPGPLSELVARAVQAECGVVPVLSTSGGTSDARFVKNHCPVVEFGLVGQSMHQVDEFAEIAHIEQLKRVYSRVLQDYFAGC</sequence>
<dbReference type="InterPro" id="IPR002933">
    <property type="entry name" value="Peptidase_M20"/>
</dbReference>
<dbReference type="InterPro" id="IPR036264">
    <property type="entry name" value="Bact_exopeptidase_dim_dom"/>
</dbReference>
<dbReference type="SUPFAM" id="SSF53187">
    <property type="entry name" value="Zn-dependent exopeptidases"/>
    <property type="match status" value="1"/>
</dbReference>
<dbReference type="PROSITE" id="PS00759">
    <property type="entry name" value="ARGE_DAPE_CPG2_2"/>
    <property type="match status" value="1"/>
</dbReference>
<evidence type="ECO:0000256" key="7">
    <source>
        <dbReference type="ARBA" id="ARBA00022723"/>
    </source>
</evidence>
<comment type="function">
    <text evidence="15">Catalyzes the hydrolysis of N-succinyl-L,L-diaminopimelic acid (SDAP), forming succinate and LL-2,6-diaminopimelate (DAP), an intermediate involved in the bacterial biosynthesis of lysine and meso-diaminopimelic acid, an essential component of bacterial cell walls.</text>
</comment>
<accession>A0ABT0M3E0</accession>
<evidence type="ECO:0000256" key="13">
    <source>
        <dbReference type="ARBA" id="ARBA00031891"/>
    </source>
</evidence>
<evidence type="ECO:0000256" key="4">
    <source>
        <dbReference type="ARBA" id="ARBA00011921"/>
    </source>
</evidence>
<comment type="caution">
    <text evidence="17">The sequence shown here is derived from an EMBL/GenBank/DDBJ whole genome shotgun (WGS) entry which is preliminary data.</text>
</comment>
<feature type="domain" description="Peptidase M20 dimerisation" evidence="16">
    <location>
        <begin position="176"/>
        <end position="280"/>
    </location>
</feature>
<evidence type="ECO:0000256" key="2">
    <source>
        <dbReference type="ARBA" id="ARBA00006746"/>
    </source>
</evidence>
<feature type="active site" description="Proton acceptor" evidence="15">
    <location>
        <position position="134"/>
    </location>
</feature>
<dbReference type="NCBIfam" id="TIGR01246">
    <property type="entry name" value="dapE_proteo"/>
    <property type="match status" value="1"/>
</dbReference>
<evidence type="ECO:0000256" key="5">
    <source>
        <dbReference type="ARBA" id="ARBA00022391"/>
    </source>
</evidence>
<comment type="pathway">
    <text evidence="1 15">Amino-acid biosynthesis; L-lysine biosynthesis via DAP pathway; LL-2,6-diaminopimelate from (S)-tetrahydrodipicolinate (succinylase route): step 3/3.</text>
</comment>
<dbReference type="CDD" id="cd03891">
    <property type="entry name" value="M20_DapE_proteobac"/>
    <property type="match status" value="1"/>
</dbReference>
<organism evidence="17 18">
    <name type="scientific">Roseinatronobacter domitianus</name>
    <dbReference type="NCBI Taxonomy" id="2940293"/>
    <lineage>
        <taxon>Bacteria</taxon>
        <taxon>Pseudomonadati</taxon>
        <taxon>Pseudomonadota</taxon>
        <taxon>Alphaproteobacteria</taxon>
        <taxon>Rhodobacterales</taxon>
        <taxon>Paracoccaceae</taxon>
        <taxon>Roseinatronobacter</taxon>
    </lineage>
</organism>
<dbReference type="PANTHER" id="PTHR43808">
    <property type="entry name" value="ACETYLORNITHINE DEACETYLASE"/>
    <property type="match status" value="1"/>
</dbReference>
<evidence type="ECO:0000256" key="8">
    <source>
        <dbReference type="ARBA" id="ARBA00022801"/>
    </source>
</evidence>
<dbReference type="InterPro" id="IPR001261">
    <property type="entry name" value="ArgE/DapE_CS"/>
</dbReference>
<name>A0ABT0M3E0_9RHOB</name>
<dbReference type="RefSeq" id="WP_249058703.1">
    <property type="nucleotide sequence ID" value="NZ_JALZWP010000009.1"/>
</dbReference>
<comment type="catalytic activity">
    <reaction evidence="14 15">
        <text>N-succinyl-(2S,6S)-2,6-diaminopimelate + H2O = (2S,6S)-2,6-diaminopimelate + succinate</text>
        <dbReference type="Rhea" id="RHEA:22608"/>
        <dbReference type="ChEBI" id="CHEBI:15377"/>
        <dbReference type="ChEBI" id="CHEBI:30031"/>
        <dbReference type="ChEBI" id="CHEBI:57609"/>
        <dbReference type="ChEBI" id="CHEBI:58087"/>
        <dbReference type="EC" id="3.5.1.18"/>
    </reaction>
</comment>
<evidence type="ECO:0000256" key="15">
    <source>
        <dbReference type="HAMAP-Rule" id="MF_01690"/>
    </source>
</evidence>
<gene>
    <name evidence="15 17" type="primary">dapE</name>
    <name evidence="17" type="ORF">M3N55_10305</name>
</gene>
<evidence type="ECO:0000256" key="10">
    <source>
        <dbReference type="ARBA" id="ARBA00022915"/>
    </source>
</evidence>
<keyword evidence="12 15" id="KW-0170">Cobalt</keyword>
<keyword evidence="18" id="KW-1185">Reference proteome</keyword>
<keyword evidence="8 15" id="KW-0378">Hydrolase</keyword>
<dbReference type="Proteomes" id="UP001202550">
    <property type="component" value="Unassembled WGS sequence"/>
</dbReference>
<dbReference type="Pfam" id="PF01546">
    <property type="entry name" value="Peptidase_M20"/>
    <property type="match status" value="1"/>
</dbReference>
<comment type="similarity">
    <text evidence="2 15">Belongs to the peptidase M20A family. DapE subfamily.</text>
</comment>
<reference evidence="17 18" key="1">
    <citation type="submission" date="2022-05" db="EMBL/GenBank/DDBJ databases">
        <title>Seasonal and diel survey of microbial diversity of the Tyrrhenian coast.</title>
        <authorList>
            <person name="Gattoni G."/>
            <person name="Corral P."/>
        </authorList>
    </citation>
    <scope>NUCLEOTIDE SEQUENCE [LARGE SCALE GENOMIC DNA]</scope>
    <source>
        <strain evidence="17 18">V10</strain>
    </source>
</reference>
<proteinExistence type="inferred from homology"/>
<evidence type="ECO:0000256" key="1">
    <source>
        <dbReference type="ARBA" id="ARBA00005130"/>
    </source>
</evidence>
<dbReference type="Pfam" id="PF07687">
    <property type="entry name" value="M20_dimer"/>
    <property type="match status" value="1"/>
</dbReference>
<dbReference type="GO" id="GO:0009014">
    <property type="term" value="F:succinyl-diaminopimelate desuccinylase activity"/>
    <property type="evidence" value="ECO:0007669"/>
    <property type="project" value="UniProtKB-EC"/>
</dbReference>
<evidence type="ECO:0000256" key="6">
    <source>
        <dbReference type="ARBA" id="ARBA00022605"/>
    </source>
</evidence>
<protein>
    <recommendedName>
        <fullName evidence="5 15">Succinyl-diaminopimelate desuccinylase</fullName>
        <shortName evidence="15">SDAP desuccinylase</shortName>
        <ecNumber evidence="4 15">3.5.1.18</ecNumber>
    </recommendedName>
    <alternativeName>
        <fullName evidence="13 15">N-succinyl-LL-2,6-diaminoheptanedioate amidohydrolase</fullName>
    </alternativeName>
</protein>
<dbReference type="PANTHER" id="PTHR43808:SF31">
    <property type="entry name" value="N-ACETYL-L-CITRULLINE DEACETYLASE"/>
    <property type="match status" value="1"/>
</dbReference>
<feature type="binding site" evidence="15">
    <location>
        <position position="163"/>
    </location>
    <ligand>
        <name>Zn(2+)</name>
        <dbReference type="ChEBI" id="CHEBI:29105"/>
        <label>1</label>
    </ligand>
</feature>
<dbReference type="NCBIfam" id="NF009557">
    <property type="entry name" value="PRK13009.1"/>
    <property type="match status" value="1"/>
</dbReference>
<dbReference type="EMBL" id="JALZWP010000009">
    <property type="protein sequence ID" value="MCL1629123.1"/>
    <property type="molecule type" value="Genomic_DNA"/>
</dbReference>
<evidence type="ECO:0000259" key="16">
    <source>
        <dbReference type="Pfam" id="PF07687"/>
    </source>
</evidence>
<feature type="binding site" evidence="15">
    <location>
        <position position="101"/>
    </location>
    <ligand>
        <name>Zn(2+)</name>
        <dbReference type="ChEBI" id="CHEBI:29105"/>
        <label>2</label>
    </ligand>
</feature>
<evidence type="ECO:0000256" key="14">
    <source>
        <dbReference type="ARBA" id="ARBA00051301"/>
    </source>
</evidence>
<evidence type="ECO:0000256" key="12">
    <source>
        <dbReference type="ARBA" id="ARBA00023285"/>
    </source>
</evidence>
<feature type="binding site" evidence="15">
    <location>
        <position position="135"/>
    </location>
    <ligand>
        <name>Zn(2+)</name>
        <dbReference type="ChEBI" id="CHEBI:29105"/>
        <label>2</label>
    </ligand>
</feature>
<dbReference type="Gene3D" id="3.40.630.10">
    <property type="entry name" value="Zn peptidases"/>
    <property type="match status" value="2"/>
</dbReference>
<dbReference type="EC" id="3.5.1.18" evidence="4 15"/>
<feature type="active site" evidence="15">
    <location>
        <position position="70"/>
    </location>
</feature>
<dbReference type="HAMAP" id="MF_01690">
    <property type="entry name" value="DapE"/>
    <property type="match status" value="1"/>
</dbReference>
<evidence type="ECO:0000256" key="11">
    <source>
        <dbReference type="ARBA" id="ARBA00023154"/>
    </source>
</evidence>
<keyword evidence="9 15" id="KW-0862">Zinc</keyword>
<feature type="binding site" evidence="15">
    <location>
        <position position="101"/>
    </location>
    <ligand>
        <name>Zn(2+)</name>
        <dbReference type="ChEBI" id="CHEBI:29105"/>
        <label>1</label>
    </ligand>
</feature>
<keyword evidence="11 15" id="KW-0457">Lysine biosynthesis</keyword>
<keyword evidence="7 15" id="KW-0479">Metal-binding</keyword>
<comment type="subunit">
    <text evidence="3 15">Homodimer.</text>
</comment>